<dbReference type="EMBL" id="BAAAGU010000004">
    <property type="protein sequence ID" value="GAA0633047.1"/>
    <property type="molecule type" value="Genomic_DNA"/>
</dbReference>
<gene>
    <name evidence="3" type="ORF">GCM10009535_06030</name>
</gene>
<organism evidence="3 4">
    <name type="scientific">Streptomyces thermocarboxydovorans</name>
    <dbReference type="NCBI Taxonomy" id="59298"/>
    <lineage>
        <taxon>Bacteria</taxon>
        <taxon>Bacillati</taxon>
        <taxon>Actinomycetota</taxon>
        <taxon>Actinomycetes</taxon>
        <taxon>Kitasatosporales</taxon>
        <taxon>Streptomycetaceae</taxon>
        <taxon>Streptomyces</taxon>
    </lineage>
</organism>
<comment type="caution">
    <text evidence="3">The sequence shown here is derived from an EMBL/GenBank/DDBJ whole genome shotgun (WGS) entry which is preliminary data.</text>
</comment>
<accession>A0ABN1H8H7</accession>
<protein>
    <recommendedName>
        <fullName evidence="2">Lantibiotic dehydratase N-terminal domain-containing protein</fullName>
    </recommendedName>
</protein>
<reference evidence="3 4" key="1">
    <citation type="journal article" date="2019" name="Int. J. Syst. Evol. Microbiol.">
        <title>The Global Catalogue of Microorganisms (GCM) 10K type strain sequencing project: providing services to taxonomists for standard genome sequencing and annotation.</title>
        <authorList>
            <consortium name="The Broad Institute Genomics Platform"/>
            <consortium name="The Broad Institute Genome Sequencing Center for Infectious Disease"/>
            <person name="Wu L."/>
            <person name="Ma J."/>
        </authorList>
    </citation>
    <scope>NUCLEOTIDE SEQUENCE [LARGE SCALE GENOMIC DNA]</scope>
    <source>
        <strain evidence="3 4">JCM 10367</strain>
    </source>
</reference>
<evidence type="ECO:0000313" key="4">
    <source>
        <dbReference type="Proteomes" id="UP001500724"/>
    </source>
</evidence>
<proteinExistence type="predicted"/>
<evidence type="ECO:0000313" key="3">
    <source>
        <dbReference type="EMBL" id="GAA0633047.1"/>
    </source>
</evidence>
<dbReference type="InterPro" id="IPR006827">
    <property type="entry name" value="Lant_deHydtase_N"/>
</dbReference>
<keyword evidence="4" id="KW-1185">Reference proteome</keyword>
<feature type="domain" description="Lantibiotic dehydratase N-terminal" evidence="2">
    <location>
        <begin position="101"/>
        <end position="642"/>
    </location>
</feature>
<dbReference type="Pfam" id="PF04738">
    <property type="entry name" value="Lant_dehydr_N"/>
    <property type="match status" value="1"/>
</dbReference>
<sequence length="800" mass="88472">MTGRDRESEASRMSRAEPTGPAGAGYFRRLPLGASGWDLWGDAALRSAGFPADRINELCDDELALAADRFDDRDETSREHYAKVFQTATERLSAAVRRTAADPVFREAVTWQNPALVHNCLDKAAAGEPRNVRGRYHELTIVTYLQRYCLKNDTVGFFGPVGWARICPDETGLTAIPGPRLVNRRTTYFEGWAIEALARAIGARREVLPFLTPRVVPSASLTGWTVQLPFRKPVTLTAQEVRVLGRCDGRHTVGDIAGTPFDLETVTALLRLRDLEVIRMDLTGGLVPEPERELAERIAGIGDPAVRERAAQPLEALLAARAEVAASAGDPDRLLRAGRHLAAEFERLTKSSSTRRAGGTYAGRTLVYEDTVRDIDLSVGRKITDRLAAPLGLLLDSALWLANTIGARYLARARQILDRELERSGAETMPLLQMLTSLLPEVARLSTDDVRSELVDEVVAEFRERWRRVLGLPLDAFESTRRHLVSAADLAERAAREFATGEPLWSCARWNSPDIMLMADSPQAAERGDVDFVLGEMHCAINTLESQLFASQHPDPGRLRDSAAASGMDGRVTIIPRMDAALTTSRMARAAQLRLPAYTYLSIGADSFDPPPGATVLPVTDLVVERGGDEGLRVRHRTDGREYPFAEVIGEPLSLLAANAFSPLGGASHRPRVTIDRLVVEREAWTFRAADCDWAFVKDEQRRYAAARAWRARHGLPERGFYRVPVERKPMAVDFRSLALVNLLAKSVRRTAESGADRFTLSEMLPGTDRLWLRDHAGERYTAELRVVAVDATDRRPLAT</sequence>
<feature type="region of interest" description="Disordered" evidence="1">
    <location>
        <begin position="1"/>
        <end position="25"/>
    </location>
</feature>
<evidence type="ECO:0000259" key="2">
    <source>
        <dbReference type="Pfam" id="PF04738"/>
    </source>
</evidence>
<evidence type="ECO:0000256" key="1">
    <source>
        <dbReference type="SAM" id="MobiDB-lite"/>
    </source>
</evidence>
<name>A0ABN1H8H7_9ACTN</name>
<dbReference type="Proteomes" id="UP001500724">
    <property type="component" value="Unassembled WGS sequence"/>
</dbReference>
<feature type="compositionally biased region" description="Basic and acidic residues" evidence="1">
    <location>
        <begin position="1"/>
        <end position="15"/>
    </location>
</feature>